<protein>
    <submittedName>
        <fullName evidence="3">Uncharacterized protein</fullName>
    </submittedName>
</protein>
<feature type="region of interest" description="Disordered" evidence="1">
    <location>
        <begin position="277"/>
        <end position="296"/>
    </location>
</feature>
<feature type="region of interest" description="Disordered" evidence="1">
    <location>
        <begin position="155"/>
        <end position="218"/>
    </location>
</feature>
<evidence type="ECO:0000313" key="3">
    <source>
        <dbReference type="EMBL" id="KAH7321289.1"/>
    </source>
</evidence>
<evidence type="ECO:0000313" key="4">
    <source>
        <dbReference type="Proteomes" id="UP000813444"/>
    </source>
</evidence>
<feature type="transmembrane region" description="Helical" evidence="2">
    <location>
        <begin position="332"/>
        <end position="353"/>
    </location>
</feature>
<evidence type="ECO:0000256" key="2">
    <source>
        <dbReference type="SAM" id="Phobius"/>
    </source>
</evidence>
<keyword evidence="2" id="KW-0812">Transmembrane</keyword>
<reference evidence="3" key="1">
    <citation type="journal article" date="2021" name="Nat. Commun.">
        <title>Genetic determinants of endophytism in the Arabidopsis root mycobiome.</title>
        <authorList>
            <person name="Mesny F."/>
            <person name="Miyauchi S."/>
            <person name="Thiergart T."/>
            <person name="Pickel B."/>
            <person name="Atanasova L."/>
            <person name="Karlsson M."/>
            <person name="Huettel B."/>
            <person name="Barry K.W."/>
            <person name="Haridas S."/>
            <person name="Chen C."/>
            <person name="Bauer D."/>
            <person name="Andreopoulos W."/>
            <person name="Pangilinan J."/>
            <person name="LaButti K."/>
            <person name="Riley R."/>
            <person name="Lipzen A."/>
            <person name="Clum A."/>
            <person name="Drula E."/>
            <person name="Henrissat B."/>
            <person name="Kohler A."/>
            <person name="Grigoriev I.V."/>
            <person name="Martin F.M."/>
            <person name="Hacquard S."/>
        </authorList>
    </citation>
    <scope>NUCLEOTIDE SEQUENCE</scope>
    <source>
        <strain evidence="3">MPI-CAGE-CH-0235</strain>
    </source>
</reference>
<keyword evidence="2" id="KW-1133">Transmembrane helix</keyword>
<proteinExistence type="predicted"/>
<keyword evidence="4" id="KW-1185">Reference proteome</keyword>
<feature type="compositionally biased region" description="Low complexity" evidence="1">
    <location>
        <begin position="92"/>
        <end position="106"/>
    </location>
</feature>
<dbReference type="OrthoDB" id="5353066at2759"/>
<name>A0A8K0WSC1_9HYPO</name>
<organism evidence="3 4">
    <name type="scientific">Stachybotrys elegans</name>
    <dbReference type="NCBI Taxonomy" id="80388"/>
    <lineage>
        <taxon>Eukaryota</taxon>
        <taxon>Fungi</taxon>
        <taxon>Dikarya</taxon>
        <taxon>Ascomycota</taxon>
        <taxon>Pezizomycotina</taxon>
        <taxon>Sordariomycetes</taxon>
        <taxon>Hypocreomycetidae</taxon>
        <taxon>Hypocreales</taxon>
        <taxon>Stachybotryaceae</taxon>
        <taxon>Stachybotrys</taxon>
    </lineage>
</organism>
<feature type="compositionally biased region" description="Low complexity" evidence="1">
    <location>
        <begin position="171"/>
        <end position="188"/>
    </location>
</feature>
<feature type="transmembrane region" description="Helical" evidence="2">
    <location>
        <begin position="383"/>
        <end position="403"/>
    </location>
</feature>
<dbReference type="Proteomes" id="UP000813444">
    <property type="component" value="Unassembled WGS sequence"/>
</dbReference>
<accession>A0A8K0WSC1</accession>
<comment type="caution">
    <text evidence="3">The sequence shown here is derived from an EMBL/GenBank/DDBJ whole genome shotgun (WGS) entry which is preliminary data.</text>
</comment>
<keyword evidence="2" id="KW-0472">Membrane</keyword>
<dbReference type="AlphaFoldDB" id="A0A8K0WSC1"/>
<sequence>MVSLCLLGGDRSLLRTVIGKQLQPTLSVIPHHLAIRSLKGAIYRDLMGMELSRWAASYESLGSDGFDEYAETRATKFRARTDDGQESAWSNTFPSPDPTTTASTTPECPAKEHKHKDRGVSEANPHGNAEDISPDLPRFPFSLVSLPEAAFTQHHRRACGEEDHTDSAGLFAARRGTRTASTTSSFGRPTTSHSIHRHCHHESDSSGYPRRNTHESYESKVPIVDNRCSTRRPSSSILLGILPAIKADSPSVIQDSVQAPSRLGVPHLLNPKLLRLRSTPSSARNKRDNKFLPQEGSRPLFTPSENNLIELAREDILFRRRYSDGENRRQRAIVFAIRSLTIFFPLIGVLALCGKFDTTVSWYTHGELCGLNLRQRFLLKRQILAEAIIYPVLIIVLAVYYSVHG</sequence>
<gene>
    <name evidence="3" type="ORF">B0I35DRAFT_408260</name>
</gene>
<dbReference type="EMBL" id="JAGPNK010000005">
    <property type="protein sequence ID" value="KAH7321289.1"/>
    <property type="molecule type" value="Genomic_DNA"/>
</dbReference>
<evidence type="ECO:0000256" key="1">
    <source>
        <dbReference type="SAM" id="MobiDB-lite"/>
    </source>
</evidence>
<feature type="region of interest" description="Disordered" evidence="1">
    <location>
        <begin position="79"/>
        <end position="135"/>
    </location>
</feature>